<evidence type="ECO:0000259" key="1">
    <source>
        <dbReference type="Pfam" id="PF13460"/>
    </source>
</evidence>
<dbReference type="AlphaFoldDB" id="A0A0A3IPL5"/>
<name>A0A0A3IPL5_9BACI</name>
<dbReference type="STRING" id="1220589.CD32_09295"/>
<dbReference type="InterPro" id="IPR036291">
    <property type="entry name" value="NAD(P)-bd_dom_sf"/>
</dbReference>
<dbReference type="Pfam" id="PF13460">
    <property type="entry name" value="NAD_binding_10"/>
    <property type="match status" value="1"/>
</dbReference>
<dbReference type="OrthoDB" id="9803892at2"/>
<dbReference type="RefSeq" id="WP_036154088.1">
    <property type="nucleotide sequence ID" value="NZ_AVCX01000007.1"/>
</dbReference>
<proteinExistence type="predicted"/>
<protein>
    <submittedName>
        <fullName evidence="2">Sugar epimerase</fullName>
    </submittedName>
</protein>
<organism evidence="2 3">
    <name type="scientific">Lysinibacillus odysseyi 34hs-1 = NBRC 100172</name>
    <dbReference type="NCBI Taxonomy" id="1220589"/>
    <lineage>
        <taxon>Bacteria</taxon>
        <taxon>Bacillati</taxon>
        <taxon>Bacillota</taxon>
        <taxon>Bacilli</taxon>
        <taxon>Bacillales</taxon>
        <taxon>Bacillaceae</taxon>
        <taxon>Lysinibacillus</taxon>
    </lineage>
</organism>
<evidence type="ECO:0000313" key="3">
    <source>
        <dbReference type="Proteomes" id="UP000030437"/>
    </source>
</evidence>
<keyword evidence="3" id="KW-1185">Reference proteome</keyword>
<feature type="domain" description="NAD(P)-binding" evidence="1">
    <location>
        <begin position="7"/>
        <end position="190"/>
    </location>
</feature>
<dbReference type="eggNOG" id="COG0702">
    <property type="taxonomic scope" value="Bacteria"/>
</dbReference>
<dbReference type="CDD" id="cd05243">
    <property type="entry name" value="SDR_a5"/>
    <property type="match status" value="1"/>
</dbReference>
<dbReference type="PANTHER" id="PTHR15020:SF50">
    <property type="entry name" value="UPF0659 PROTEIN YMR090W"/>
    <property type="match status" value="1"/>
</dbReference>
<dbReference type="Proteomes" id="UP000030437">
    <property type="component" value="Unassembled WGS sequence"/>
</dbReference>
<dbReference type="EMBL" id="JPVP01000054">
    <property type="protein sequence ID" value="KGR85410.1"/>
    <property type="molecule type" value="Genomic_DNA"/>
</dbReference>
<comment type="caution">
    <text evidence="2">The sequence shown here is derived from an EMBL/GenBank/DDBJ whole genome shotgun (WGS) entry which is preliminary data.</text>
</comment>
<dbReference type="PANTHER" id="PTHR15020">
    <property type="entry name" value="FLAVIN REDUCTASE-RELATED"/>
    <property type="match status" value="1"/>
</dbReference>
<accession>A0A0A3IPL5</accession>
<dbReference type="SUPFAM" id="SSF51735">
    <property type="entry name" value="NAD(P)-binding Rossmann-fold domains"/>
    <property type="match status" value="1"/>
</dbReference>
<reference evidence="2 3" key="1">
    <citation type="submission" date="2014-02" db="EMBL/GenBank/DDBJ databases">
        <title>Draft genome sequence of Lysinibacillus odysseyi NBRC 100172.</title>
        <authorList>
            <person name="Zhang F."/>
            <person name="Wang G."/>
            <person name="Zhang L."/>
        </authorList>
    </citation>
    <scope>NUCLEOTIDE SEQUENCE [LARGE SCALE GENOMIC DNA]</scope>
    <source>
        <strain evidence="2 3">NBRC 100172</strain>
    </source>
</reference>
<gene>
    <name evidence="2" type="ORF">CD32_09295</name>
</gene>
<dbReference type="Gene3D" id="3.40.50.720">
    <property type="entry name" value="NAD(P)-binding Rossmann-like Domain"/>
    <property type="match status" value="1"/>
</dbReference>
<dbReference type="InterPro" id="IPR016040">
    <property type="entry name" value="NAD(P)-bd_dom"/>
</dbReference>
<sequence>MKVLVVGANGQIGKQLVKLLKESDQYSVTAFVRTEQQAREFEDFGVETVLGNLEGTVVELEKALKGSDAVVFTAGSGGKTGYDKTLLIDLDGAVKVMEAAENAGAQRFIMVSALQAHNRQNWNEQIKPYYVAKHYADRILVQSKLTYTIIRPGGLLNEPGTAKVTIAENLERGSIPREDVAKTILAVINEESTFNKSFDLVSGEVPIIEAVKNI</sequence>
<evidence type="ECO:0000313" key="2">
    <source>
        <dbReference type="EMBL" id="KGR85410.1"/>
    </source>
</evidence>